<protein>
    <submittedName>
        <fullName evidence="1">Uncharacterized protein</fullName>
    </submittedName>
</protein>
<gene>
    <name evidence="1" type="ORF">ETEE_1603</name>
</gene>
<proteinExistence type="predicted"/>
<dbReference type="Gene3D" id="3.40.50.2300">
    <property type="match status" value="1"/>
</dbReference>
<dbReference type="KEGG" id="ete:ETEE_1603"/>
<name>A0A076LMV8_9GAMM</name>
<organism evidence="1 2">
    <name type="scientific">Edwardsiella anguillarum ET080813</name>
    <dbReference type="NCBI Taxonomy" id="667120"/>
    <lineage>
        <taxon>Bacteria</taxon>
        <taxon>Pseudomonadati</taxon>
        <taxon>Pseudomonadota</taxon>
        <taxon>Gammaproteobacteria</taxon>
        <taxon>Enterobacterales</taxon>
        <taxon>Hafniaceae</taxon>
        <taxon>Edwardsiella</taxon>
    </lineage>
</organism>
<accession>A0A076LMV8</accession>
<dbReference type="HOGENOM" id="CLU_1382213_0_0_6"/>
<dbReference type="Proteomes" id="UP000028681">
    <property type="component" value="Chromosome"/>
</dbReference>
<reference evidence="1 2" key="1">
    <citation type="journal article" date="2012" name="PLoS ONE">
        <title>Edwardsiella comparative phylogenomics reveal the new intra/inter-species taxonomic relationships, virulence evolution and niche adaptation mechanisms.</title>
        <authorList>
            <person name="Yang M."/>
            <person name="Lv Y."/>
            <person name="Xiao J."/>
            <person name="Wu H."/>
            <person name="Zheng H."/>
            <person name="Liu Q."/>
            <person name="Zhang Y."/>
            <person name="Wang Q."/>
        </authorList>
    </citation>
    <scope>NUCLEOTIDE SEQUENCE [LARGE SCALE GENOMIC DNA]</scope>
    <source>
        <strain evidence="2">080813</strain>
    </source>
</reference>
<evidence type="ECO:0000313" key="2">
    <source>
        <dbReference type="Proteomes" id="UP000028681"/>
    </source>
</evidence>
<evidence type="ECO:0000313" key="1">
    <source>
        <dbReference type="EMBL" id="AIJ08052.1"/>
    </source>
</evidence>
<dbReference type="AlphaFoldDB" id="A0A076LMV8"/>
<dbReference type="EMBL" id="CP006664">
    <property type="protein sequence ID" value="AIJ08052.1"/>
    <property type="molecule type" value="Genomic_DNA"/>
</dbReference>
<sequence>MHSLSTCLSEAAMINTDRAAIHILSGDEMFISGVRALLSHIAPRGQGAVLDDRRERMLFIDLNSQSHSLFQLVRNLAAQSGYQAYRVVFWTARQPAHILNFLRLIDNASFIHKKAPMSAIEGALRQILSGQRFITPQVRQTFMSSNGPGRVTEETFTILDNMMSGVRVKCIAAKMHTADKSVYSKLRQFREKLSLLRKSDFLSFIHDIS</sequence>